<evidence type="ECO:0000256" key="4">
    <source>
        <dbReference type="ARBA" id="ARBA00022729"/>
    </source>
</evidence>
<protein>
    <submittedName>
        <fullName evidence="11">Ger(X)C family spore germination protein</fullName>
    </submittedName>
</protein>
<dbReference type="NCBIfam" id="TIGR02887">
    <property type="entry name" value="spore_ger_x_C"/>
    <property type="match status" value="1"/>
</dbReference>
<accession>A0A4Q9DHA4</accession>
<feature type="signal peptide" evidence="8">
    <location>
        <begin position="1"/>
        <end position="18"/>
    </location>
</feature>
<gene>
    <name evidence="11" type="ORF">EYB31_31085</name>
</gene>
<dbReference type="Gene3D" id="3.30.300.210">
    <property type="entry name" value="Nutrient germinant receptor protein C, domain 3"/>
    <property type="match status" value="1"/>
</dbReference>
<name>A0A4Q9DHA4_9BACL</name>
<dbReference type="RefSeq" id="WP_131017398.1">
    <property type="nucleotide sequence ID" value="NZ_SIRE01000027.1"/>
</dbReference>
<dbReference type="InterPro" id="IPR046953">
    <property type="entry name" value="Spore_GerAC-like_C"/>
</dbReference>
<dbReference type="Pfam" id="PF05504">
    <property type="entry name" value="Spore_GerAC"/>
    <property type="match status" value="1"/>
</dbReference>
<evidence type="ECO:0000256" key="5">
    <source>
        <dbReference type="ARBA" id="ARBA00023136"/>
    </source>
</evidence>
<comment type="subcellular location">
    <subcellularLocation>
        <location evidence="1">Membrane</location>
        <topology evidence="1">Lipid-anchor</topology>
    </subcellularLocation>
</comment>
<dbReference type="Proteomes" id="UP000293142">
    <property type="component" value="Unassembled WGS sequence"/>
</dbReference>
<feature type="domain" description="Spore germination GerAC-like C-terminal" evidence="9">
    <location>
        <begin position="209"/>
        <end position="377"/>
    </location>
</feature>
<dbReference type="PANTHER" id="PTHR35789">
    <property type="entry name" value="SPORE GERMINATION PROTEIN B3"/>
    <property type="match status" value="1"/>
</dbReference>
<evidence type="ECO:0000313" key="12">
    <source>
        <dbReference type="Proteomes" id="UP000293142"/>
    </source>
</evidence>
<sequence length="389" mass="43742">MKRLTSLLAALLTLGLTAGCWDNNELDEYGYVQAVAIDRDASGVIGVTTHFYNPASKMNATEGIKAGQKGINIRTSGETFFEAIRDIPTEFGRKAKWDHMRVILLGEELAKTENIREVLDFFSRDHEPRGTVMPMIAEKEAGPFLNIQPFIEQTIGQQFKKMETTGTVYSADTSSIPLYEMAIQLKSPSKTAVLPYLHRNHTPHRAVVSGVALIRDGKLVDILDSPDTESFMMLTGRYRSGVIEFPCLRNGNENQSSKESLEVLTFQSSMTPLVEEDHVSVHVQIRIEGTVGELRCSHLKTKNDVARFEKSIKEKVERQLQHTVAYFKQQEVDAIGIANQIYRNSPKLWKRLEPDWGKHFAQSEFHIDVTVKTLNTGLNVGTPFGTKEK</sequence>
<comment type="similarity">
    <text evidence="2">Belongs to the GerABKC lipoprotein family.</text>
</comment>
<evidence type="ECO:0000256" key="8">
    <source>
        <dbReference type="SAM" id="SignalP"/>
    </source>
</evidence>
<dbReference type="InterPro" id="IPR057336">
    <property type="entry name" value="GerAC_N"/>
</dbReference>
<keyword evidence="6" id="KW-0564">Palmitate</keyword>
<dbReference type="OrthoDB" id="2569624at2"/>
<keyword evidence="5" id="KW-0472">Membrane</keyword>
<dbReference type="EMBL" id="SIRE01000027">
    <property type="protein sequence ID" value="TBL71219.1"/>
    <property type="molecule type" value="Genomic_DNA"/>
</dbReference>
<comment type="caution">
    <text evidence="11">The sequence shown here is derived from an EMBL/GenBank/DDBJ whole genome shotgun (WGS) entry which is preliminary data.</text>
</comment>
<dbReference type="InterPro" id="IPR008844">
    <property type="entry name" value="Spore_GerAC-like"/>
</dbReference>
<organism evidence="11 12">
    <name type="scientific">Paenibacillus thalictri</name>
    <dbReference type="NCBI Taxonomy" id="2527873"/>
    <lineage>
        <taxon>Bacteria</taxon>
        <taxon>Bacillati</taxon>
        <taxon>Bacillota</taxon>
        <taxon>Bacilli</taxon>
        <taxon>Bacillales</taxon>
        <taxon>Paenibacillaceae</taxon>
        <taxon>Paenibacillus</taxon>
    </lineage>
</organism>
<dbReference type="Pfam" id="PF25198">
    <property type="entry name" value="Spore_GerAC_N"/>
    <property type="match status" value="1"/>
</dbReference>
<evidence type="ECO:0000256" key="1">
    <source>
        <dbReference type="ARBA" id="ARBA00004635"/>
    </source>
</evidence>
<evidence type="ECO:0000259" key="9">
    <source>
        <dbReference type="Pfam" id="PF05504"/>
    </source>
</evidence>
<dbReference type="AlphaFoldDB" id="A0A4Q9DHA4"/>
<feature type="chain" id="PRO_5038591429" evidence="8">
    <location>
        <begin position="19"/>
        <end position="389"/>
    </location>
</feature>
<evidence type="ECO:0000313" key="11">
    <source>
        <dbReference type="EMBL" id="TBL71219.1"/>
    </source>
</evidence>
<dbReference type="GO" id="GO:0009847">
    <property type="term" value="P:spore germination"/>
    <property type="evidence" value="ECO:0007669"/>
    <property type="project" value="InterPro"/>
</dbReference>
<keyword evidence="4 8" id="KW-0732">Signal</keyword>
<dbReference type="PANTHER" id="PTHR35789:SF1">
    <property type="entry name" value="SPORE GERMINATION PROTEIN B3"/>
    <property type="match status" value="1"/>
</dbReference>
<keyword evidence="12" id="KW-1185">Reference proteome</keyword>
<dbReference type="InterPro" id="IPR038501">
    <property type="entry name" value="Spore_GerAC_C_sf"/>
</dbReference>
<keyword evidence="3" id="KW-0309">Germination</keyword>
<evidence type="ECO:0000256" key="7">
    <source>
        <dbReference type="ARBA" id="ARBA00023288"/>
    </source>
</evidence>
<evidence type="ECO:0000256" key="2">
    <source>
        <dbReference type="ARBA" id="ARBA00007886"/>
    </source>
</evidence>
<keyword evidence="7" id="KW-0449">Lipoprotein</keyword>
<reference evidence="11 12" key="1">
    <citation type="submission" date="2019-02" db="EMBL/GenBank/DDBJ databases">
        <title>Paenibacillus sp. nov., isolated from surface-sterilized tissue of Thalictrum simplex L.</title>
        <authorList>
            <person name="Tuo L."/>
        </authorList>
    </citation>
    <scope>NUCLEOTIDE SEQUENCE [LARGE SCALE GENOMIC DNA]</scope>
    <source>
        <strain evidence="11 12">N2SHLJ1</strain>
    </source>
</reference>
<evidence type="ECO:0000256" key="3">
    <source>
        <dbReference type="ARBA" id="ARBA00022544"/>
    </source>
</evidence>
<evidence type="ECO:0000256" key="6">
    <source>
        <dbReference type="ARBA" id="ARBA00023139"/>
    </source>
</evidence>
<evidence type="ECO:0000259" key="10">
    <source>
        <dbReference type="Pfam" id="PF25198"/>
    </source>
</evidence>
<feature type="domain" description="Spore germination protein N-terminal" evidence="10">
    <location>
        <begin position="22"/>
        <end position="198"/>
    </location>
</feature>
<dbReference type="PROSITE" id="PS51257">
    <property type="entry name" value="PROKAR_LIPOPROTEIN"/>
    <property type="match status" value="1"/>
</dbReference>
<dbReference type="GO" id="GO:0016020">
    <property type="term" value="C:membrane"/>
    <property type="evidence" value="ECO:0007669"/>
    <property type="project" value="UniProtKB-SubCell"/>
</dbReference>
<proteinExistence type="inferred from homology"/>